<sequence length="200" mass="22087">MGDIACFSSLLRSTTIVNRCLDPVPIMTENSRGRCSPSSICAENSTCVTYTSSNSLLRIGISKEEGLRTVLWSGPPLEVWEQIEVGELRPRAFVCPLWLPKSLASYMSYLKAIMLSLFVMNLFPLSFLDGGQVLQATVDLLLKGSEDVKDLEAGSRGFRNLDGGGRTARRKTLIKSLAEFGTWVLMGTSSMLGLVYWYRS</sequence>
<comment type="caution">
    <text evidence="1">The sequence shown here is derived from an EMBL/GenBank/DDBJ whole genome shotgun (WGS) entry which is preliminary data.</text>
</comment>
<accession>A0ACB6ZT96</accession>
<dbReference type="Proteomes" id="UP000886501">
    <property type="component" value="Unassembled WGS sequence"/>
</dbReference>
<evidence type="ECO:0000313" key="2">
    <source>
        <dbReference type="Proteomes" id="UP000886501"/>
    </source>
</evidence>
<dbReference type="EMBL" id="MU117967">
    <property type="protein sequence ID" value="KAF9652754.1"/>
    <property type="molecule type" value="Genomic_DNA"/>
</dbReference>
<protein>
    <submittedName>
        <fullName evidence="1">Uncharacterized protein</fullName>
    </submittedName>
</protein>
<keyword evidence="2" id="KW-1185">Reference proteome</keyword>
<reference evidence="1" key="1">
    <citation type="submission" date="2019-10" db="EMBL/GenBank/DDBJ databases">
        <authorList>
            <consortium name="DOE Joint Genome Institute"/>
            <person name="Kuo A."/>
            <person name="Miyauchi S."/>
            <person name="Kiss E."/>
            <person name="Drula E."/>
            <person name="Kohler A."/>
            <person name="Sanchez-Garcia M."/>
            <person name="Andreopoulos B."/>
            <person name="Barry K.W."/>
            <person name="Bonito G."/>
            <person name="Buee M."/>
            <person name="Carver A."/>
            <person name="Chen C."/>
            <person name="Cichocki N."/>
            <person name="Clum A."/>
            <person name="Culley D."/>
            <person name="Crous P.W."/>
            <person name="Fauchery L."/>
            <person name="Girlanda M."/>
            <person name="Hayes R."/>
            <person name="Keri Z."/>
            <person name="Labutti K."/>
            <person name="Lipzen A."/>
            <person name="Lombard V."/>
            <person name="Magnuson J."/>
            <person name="Maillard F."/>
            <person name="Morin E."/>
            <person name="Murat C."/>
            <person name="Nolan M."/>
            <person name="Ohm R."/>
            <person name="Pangilinan J."/>
            <person name="Pereira M."/>
            <person name="Perotto S."/>
            <person name="Peter M."/>
            <person name="Riley R."/>
            <person name="Sitrit Y."/>
            <person name="Stielow B."/>
            <person name="Szollosi G."/>
            <person name="Zifcakova L."/>
            <person name="Stursova M."/>
            <person name="Spatafora J.W."/>
            <person name="Tedersoo L."/>
            <person name="Vaario L.-M."/>
            <person name="Yamada A."/>
            <person name="Yan M."/>
            <person name="Wang P."/>
            <person name="Xu J."/>
            <person name="Bruns T."/>
            <person name="Baldrian P."/>
            <person name="Vilgalys R."/>
            <person name="Henrissat B."/>
            <person name="Grigoriev I.V."/>
            <person name="Hibbett D."/>
            <person name="Nagy L.G."/>
            <person name="Martin F.M."/>
        </authorList>
    </citation>
    <scope>NUCLEOTIDE SEQUENCE</scope>
    <source>
        <strain evidence="1">P2</strain>
    </source>
</reference>
<proteinExistence type="predicted"/>
<name>A0ACB6ZT96_THEGA</name>
<reference evidence="1" key="2">
    <citation type="journal article" date="2020" name="Nat. Commun.">
        <title>Large-scale genome sequencing of mycorrhizal fungi provides insights into the early evolution of symbiotic traits.</title>
        <authorList>
            <person name="Miyauchi S."/>
            <person name="Kiss E."/>
            <person name="Kuo A."/>
            <person name="Drula E."/>
            <person name="Kohler A."/>
            <person name="Sanchez-Garcia M."/>
            <person name="Morin E."/>
            <person name="Andreopoulos B."/>
            <person name="Barry K.W."/>
            <person name="Bonito G."/>
            <person name="Buee M."/>
            <person name="Carver A."/>
            <person name="Chen C."/>
            <person name="Cichocki N."/>
            <person name="Clum A."/>
            <person name="Culley D."/>
            <person name="Crous P.W."/>
            <person name="Fauchery L."/>
            <person name="Girlanda M."/>
            <person name="Hayes R.D."/>
            <person name="Keri Z."/>
            <person name="LaButti K."/>
            <person name="Lipzen A."/>
            <person name="Lombard V."/>
            <person name="Magnuson J."/>
            <person name="Maillard F."/>
            <person name="Murat C."/>
            <person name="Nolan M."/>
            <person name="Ohm R.A."/>
            <person name="Pangilinan J."/>
            <person name="Pereira M.F."/>
            <person name="Perotto S."/>
            <person name="Peter M."/>
            <person name="Pfister S."/>
            <person name="Riley R."/>
            <person name="Sitrit Y."/>
            <person name="Stielow J.B."/>
            <person name="Szollosi G."/>
            <person name="Zifcakova L."/>
            <person name="Stursova M."/>
            <person name="Spatafora J.W."/>
            <person name="Tedersoo L."/>
            <person name="Vaario L.M."/>
            <person name="Yamada A."/>
            <person name="Yan M."/>
            <person name="Wang P."/>
            <person name="Xu J."/>
            <person name="Bruns T."/>
            <person name="Baldrian P."/>
            <person name="Vilgalys R."/>
            <person name="Dunand C."/>
            <person name="Henrissat B."/>
            <person name="Grigoriev I.V."/>
            <person name="Hibbett D."/>
            <person name="Nagy L.G."/>
            <person name="Martin F.M."/>
        </authorList>
    </citation>
    <scope>NUCLEOTIDE SEQUENCE</scope>
    <source>
        <strain evidence="1">P2</strain>
    </source>
</reference>
<evidence type="ECO:0000313" key="1">
    <source>
        <dbReference type="EMBL" id="KAF9652754.1"/>
    </source>
</evidence>
<organism evidence="1 2">
    <name type="scientific">Thelephora ganbajun</name>
    <name type="common">Ganba fungus</name>
    <dbReference type="NCBI Taxonomy" id="370292"/>
    <lineage>
        <taxon>Eukaryota</taxon>
        <taxon>Fungi</taxon>
        <taxon>Dikarya</taxon>
        <taxon>Basidiomycota</taxon>
        <taxon>Agaricomycotina</taxon>
        <taxon>Agaricomycetes</taxon>
        <taxon>Thelephorales</taxon>
        <taxon>Thelephoraceae</taxon>
        <taxon>Thelephora</taxon>
    </lineage>
</organism>
<gene>
    <name evidence="1" type="ORF">BDM02DRAFT_3108858</name>
</gene>